<reference evidence="1 2" key="1">
    <citation type="submission" date="2019-11" db="EMBL/GenBank/DDBJ databases">
        <title>P. haliotis isolates from Z. marina roots.</title>
        <authorList>
            <person name="Cohen M."/>
            <person name="Jospin G."/>
            <person name="Eisen J.A."/>
            <person name="Coil D.A."/>
        </authorList>
    </citation>
    <scope>NUCLEOTIDE SEQUENCE [LARGE SCALE GENOMIC DNA]</scope>
    <source>
        <strain evidence="1 2">UCD-MCMsp1aY</strain>
    </source>
</reference>
<comment type="caution">
    <text evidence="1">The sequence shown here is derived from an EMBL/GenBank/DDBJ whole genome shotgun (WGS) entry which is preliminary data.</text>
</comment>
<evidence type="ECO:0000313" key="1">
    <source>
        <dbReference type="EMBL" id="MUH71499.1"/>
    </source>
</evidence>
<dbReference type="Pfam" id="PF10071">
    <property type="entry name" value="DUF2310"/>
    <property type="match status" value="1"/>
</dbReference>
<organism evidence="1 2">
    <name type="scientific">Psychrosphaera haliotis</name>
    <dbReference type="NCBI Taxonomy" id="555083"/>
    <lineage>
        <taxon>Bacteria</taxon>
        <taxon>Pseudomonadati</taxon>
        <taxon>Pseudomonadota</taxon>
        <taxon>Gammaproteobacteria</taxon>
        <taxon>Alteromonadales</taxon>
        <taxon>Pseudoalteromonadaceae</taxon>
        <taxon>Psychrosphaera</taxon>
    </lineage>
</organism>
<accession>A0A6N8F7V6</accession>
<evidence type="ECO:0000313" key="2">
    <source>
        <dbReference type="Proteomes" id="UP000439994"/>
    </source>
</evidence>
<dbReference type="Proteomes" id="UP000439994">
    <property type="component" value="Unassembled WGS sequence"/>
</dbReference>
<dbReference type="OrthoDB" id="5589102at2"/>
<gene>
    <name evidence="1" type="ORF">GNP35_02680</name>
</gene>
<keyword evidence="2" id="KW-1185">Reference proteome</keyword>
<proteinExistence type="predicted"/>
<sequence length="273" mass="31204">MVVCELKFICQQDLPLEQAQIVITELLDELRYNGQIIGREFALTLNNDEFVCHLVCPETDSMDSKYYTVDIVEILQELQEIGIAGPFTEVKGLESQSDFTDQCSKPKGYILYSTFVQSCSPIRCSEHFMPIPLYKLPEVVRRPLIKWQESQAACDQLQMNEMTEIEAMMVEQLSNPSSQLLTQGRSILDDIQTVTGQPAYQYLYRVGGESLESEKNRRCPSCGDAWAIGESWQENKPSSENNSWSESKTPLFGLFDFKCDNCQVLSNISWDWQ</sequence>
<name>A0A6N8F7V6_9GAMM</name>
<dbReference type="AlphaFoldDB" id="A0A6N8F7V6"/>
<protein>
    <submittedName>
        <fullName evidence="1">Uncharacterized protein</fullName>
    </submittedName>
</protein>
<dbReference type="EMBL" id="WOCD01000001">
    <property type="protein sequence ID" value="MUH71499.1"/>
    <property type="molecule type" value="Genomic_DNA"/>
</dbReference>
<dbReference type="RefSeq" id="WP_155694272.1">
    <property type="nucleotide sequence ID" value="NZ_WOCD01000001.1"/>
</dbReference>
<dbReference type="InterPro" id="IPR016908">
    <property type="entry name" value="UCP029037"/>
</dbReference>